<dbReference type="EMBL" id="CAJVQC010127327">
    <property type="protein sequence ID" value="CAG8840640.1"/>
    <property type="molecule type" value="Genomic_DNA"/>
</dbReference>
<name>A0ACA9SJS8_9GLOM</name>
<evidence type="ECO:0000313" key="1">
    <source>
        <dbReference type="EMBL" id="CAG8840640.1"/>
    </source>
</evidence>
<feature type="non-terminal residue" evidence="1">
    <location>
        <position position="1"/>
    </location>
</feature>
<keyword evidence="2" id="KW-1185">Reference proteome</keyword>
<gene>
    <name evidence="1" type="ORF">RPERSI_LOCUS31512</name>
</gene>
<reference evidence="1" key="1">
    <citation type="submission" date="2021-06" db="EMBL/GenBank/DDBJ databases">
        <authorList>
            <person name="Kallberg Y."/>
            <person name="Tangrot J."/>
            <person name="Rosling A."/>
        </authorList>
    </citation>
    <scope>NUCLEOTIDE SEQUENCE</scope>
    <source>
        <strain evidence="1">MA461A</strain>
    </source>
</reference>
<evidence type="ECO:0000313" key="2">
    <source>
        <dbReference type="Proteomes" id="UP000789920"/>
    </source>
</evidence>
<accession>A0ACA9SJS8</accession>
<dbReference type="Proteomes" id="UP000789920">
    <property type="component" value="Unassembled WGS sequence"/>
</dbReference>
<sequence length="62" mass="7049">IVGELVSRKLDSNSPKHQSQSSNPKRITSSSLDIFFKDNEKNVELQAKGIILMYKNQSTNQR</sequence>
<protein>
    <submittedName>
        <fullName evidence="1">3396_t:CDS:1</fullName>
    </submittedName>
</protein>
<organism evidence="1 2">
    <name type="scientific">Racocetra persica</name>
    <dbReference type="NCBI Taxonomy" id="160502"/>
    <lineage>
        <taxon>Eukaryota</taxon>
        <taxon>Fungi</taxon>
        <taxon>Fungi incertae sedis</taxon>
        <taxon>Mucoromycota</taxon>
        <taxon>Glomeromycotina</taxon>
        <taxon>Glomeromycetes</taxon>
        <taxon>Diversisporales</taxon>
        <taxon>Gigasporaceae</taxon>
        <taxon>Racocetra</taxon>
    </lineage>
</organism>
<proteinExistence type="predicted"/>
<comment type="caution">
    <text evidence="1">The sequence shown here is derived from an EMBL/GenBank/DDBJ whole genome shotgun (WGS) entry which is preliminary data.</text>
</comment>